<dbReference type="AlphaFoldDB" id="A0A1S9IHY4"/>
<evidence type="ECO:0000313" key="4">
    <source>
        <dbReference type="Proteomes" id="UP000190256"/>
    </source>
</evidence>
<evidence type="ECO:0000313" key="3">
    <source>
        <dbReference type="EMBL" id="OOO69902.1"/>
    </source>
</evidence>
<keyword evidence="1" id="KW-0175">Coiled coil</keyword>
<evidence type="ECO:0000256" key="1">
    <source>
        <dbReference type="SAM" id="Coils"/>
    </source>
</evidence>
<protein>
    <submittedName>
        <fullName evidence="3">Endonuclease</fullName>
    </submittedName>
</protein>
<accession>A0A1S9IHY4</accession>
<name>A0A1S9IHY4_9CLOT</name>
<dbReference type="InterPro" id="IPR005094">
    <property type="entry name" value="Endonuclease_MobA/VirD2"/>
</dbReference>
<reference evidence="3 4" key="1">
    <citation type="submission" date="2016-12" db="EMBL/GenBank/DDBJ databases">
        <title>Clostridium tepidum sp. nov., a close relative of Clostridium sporogenes and Clostridium botulinum Group I.</title>
        <authorList>
            <person name="Dobritsa A.P."/>
            <person name="Kutumbaka K.K."/>
            <person name="Werner K."/>
            <person name="Wiedmann M."/>
            <person name="Asmus A."/>
            <person name="Samadpour M."/>
        </authorList>
    </citation>
    <scope>NUCLEOTIDE SEQUENCE [LARGE SCALE GENOMIC DNA]</scope>
    <source>
        <strain evidence="3 4">IEH 97212</strain>
    </source>
</reference>
<gene>
    <name evidence="3" type="ORF">BS638_00510</name>
</gene>
<evidence type="ECO:0000259" key="2">
    <source>
        <dbReference type="Pfam" id="PF03432"/>
    </source>
</evidence>
<keyword evidence="3" id="KW-0255">Endonuclease</keyword>
<feature type="coiled-coil region" evidence="1">
    <location>
        <begin position="311"/>
        <end position="348"/>
    </location>
</feature>
<dbReference type="Proteomes" id="UP000190256">
    <property type="component" value="Unassembled WGS sequence"/>
</dbReference>
<feature type="coiled-coil region" evidence="1">
    <location>
        <begin position="399"/>
        <end position="426"/>
    </location>
</feature>
<sequence length="447" mass="52990">MAITKIHPIKSTLSLAIDYITSGDKTDEQILISSDGCSPATAHLQFMNTREINDTRGTVLARHLIQSFLPGEVIPEKAHEIGHALAKEILKGEYEYVLATHVDRNHIHNHIIFNNVNWKTGKCYQSNKRSYHRIRYQSDKLCKENNLVVIDEYYEKYKKKYKTKGKSYREYQERKEGTSWKGRLQFDIDRAAKKAKDWKDFLYLMEQYGYEIKHGKHIAFKKKEGQKRFTRAMRIGEDYTEERLKERISEEIQIRGKRPKSPFKALDNIIDINANEKVKGSPGYKHWAVKHNLYTMADTINQVRSEGFKTQEQLEKALQDKASEIQNLLSENKKIEKLIEEKKQTMENRYIIEQYKEIYKYAKNHREDKAFTNEYNAQLLLYKKAVTESFQNSNTLPTTKQIFEELEKLNTKKESLIEKLNHSRQEQDRLYQYKKNYDTYLGKEVER</sequence>
<dbReference type="Pfam" id="PF03432">
    <property type="entry name" value="Relaxase"/>
    <property type="match status" value="1"/>
</dbReference>
<dbReference type="EMBL" id="MRAE01000001">
    <property type="protein sequence ID" value="OOO69902.1"/>
    <property type="molecule type" value="Genomic_DNA"/>
</dbReference>
<comment type="caution">
    <text evidence="3">The sequence shown here is derived from an EMBL/GenBank/DDBJ whole genome shotgun (WGS) entry which is preliminary data.</text>
</comment>
<feature type="domain" description="MobA/VirD2-like nuclease" evidence="2">
    <location>
        <begin position="19"/>
        <end position="147"/>
    </location>
</feature>
<dbReference type="RefSeq" id="WP_078054352.1">
    <property type="nucleotide sequence ID" value="NZ_MRAE01000001.1"/>
</dbReference>
<keyword evidence="3" id="KW-0540">Nuclease</keyword>
<keyword evidence="3" id="KW-0378">Hydrolase</keyword>
<organism evidence="3 4">
    <name type="scientific">Clostridium tepidum</name>
    <dbReference type="NCBI Taxonomy" id="1962263"/>
    <lineage>
        <taxon>Bacteria</taxon>
        <taxon>Bacillati</taxon>
        <taxon>Bacillota</taxon>
        <taxon>Clostridia</taxon>
        <taxon>Eubacteriales</taxon>
        <taxon>Clostridiaceae</taxon>
        <taxon>Clostridium</taxon>
    </lineage>
</organism>
<dbReference type="GO" id="GO:0004519">
    <property type="term" value="F:endonuclease activity"/>
    <property type="evidence" value="ECO:0007669"/>
    <property type="project" value="UniProtKB-KW"/>
</dbReference>
<proteinExistence type="predicted"/>
<dbReference type="OrthoDB" id="9762440at2"/>